<name>A0A067R2G9_ZOONE</name>
<proteinExistence type="predicted"/>
<keyword evidence="2" id="KW-1185">Reference proteome</keyword>
<evidence type="ECO:0000313" key="2">
    <source>
        <dbReference type="Proteomes" id="UP000027135"/>
    </source>
</evidence>
<sequence>MSKVDSDLCLVRLKTRQKLAIKSRKATGDKNKAYNVEELKKQGKLEEFKDKLRQAEKVNDEDDIEDVWEKPKKTIKSTAQDVLGGIEGQRRNDWFDEKIGKALGERNKARCRMLQRPTRNNLKEYKERRRNAKTIIRRKKREFLDEIQNNFKNKQIGKFYKNVDEIKKGYQPRL</sequence>
<reference evidence="1 2" key="1">
    <citation type="journal article" date="2014" name="Nat. Commun.">
        <title>Molecular traces of alternative social organization in a termite genome.</title>
        <authorList>
            <person name="Terrapon N."/>
            <person name="Li C."/>
            <person name="Robertson H.M."/>
            <person name="Ji L."/>
            <person name="Meng X."/>
            <person name="Booth W."/>
            <person name="Chen Z."/>
            <person name="Childers C.P."/>
            <person name="Glastad K.M."/>
            <person name="Gokhale K."/>
            <person name="Gowin J."/>
            <person name="Gronenberg W."/>
            <person name="Hermansen R.A."/>
            <person name="Hu H."/>
            <person name="Hunt B.G."/>
            <person name="Huylmans A.K."/>
            <person name="Khalil S.M."/>
            <person name="Mitchell R.D."/>
            <person name="Munoz-Torres M.C."/>
            <person name="Mustard J.A."/>
            <person name="Pan H."/>
            <person name="Reese J.T."/>
            <person name="Scharf M.E."/>
            <person name="Sun F."/>
            <person name="Vogel H."/>
            <person name="Xiao J."/>
            <person name="Yang W."/>
            <person name="Yang Z."/>
            <person name="Yang Z."/>
            <person name="Zhou J."/>
            <person name="Zhu J."/>
            <person name="Brent C.S."/>
            <person name="Elsik C.G."/>
            <person name="Goodisman M.A."/>
            <person name="Liberles D.A."/>
            <person name="Roe R.M."/>
            <person name="Vargo E.L."/>
            <person name="Vilcinskas A."/>
            <person name="Wang J."/>
            <person name="Bornberg-Bauer E."/>
            <person name="Korb J."/>
            <person name="Zhang G."/>
            <person name="Liebig J."/>
        </authorList>
    </citation>
    <scope>NUCLEOTIDE SEQUENCE [LARGE SCALE GENOMIC DNA]</scope>
    <source>
        <tissue evidence="1">Whole organism</tissue>
    </source>
</reference>
<protein>
    <submittedName>
        <fullName evidence="1">Uncharacterized protein</fullName>
    </submittedName>
</protein>
<dbReference type="AlphaFoldDB" id="A0A067R2G9"/>
<organism evidence="1 2">
    <name type="scientific">Zootermopsis nevadensis</name>
    <name type="common">Dampwood termite</name>
    <dbReference type="NCBI Taxonomy" id="136037"/>
    <lineage>
        <taxon>Eukaryota</taxon>
        <taxon>Metazoa</taxon>
        <taxon>Ecdysozoa</taxon>
        <taxon>Arthropoda</taxon>
        <taxon>Hexapoda</taxon>
        <taxon>Insecta</taxon>
        <taxon>Pterygota</taxon>
        <taxon>Neoptera</taxon>
        <taxon>Polyneoptera</taxon>
        <taxon>Dictyoptera</taxon>
        <taxon>Blattodea</taxon>
        <taxon>Blattoidea</taxon>
        <taxon>Termitoidae</taxon>
        <taxon>Termopsidae</taxon>
        <taxon>Zootermopsis</taxon>
    </lineage>
</organism>
<accession>A0A067R2G9</accession>
<gene>
    <name evidence="1" type="ORF">L798_08319</name>
</gene>
<dbReference type="Proteomes" id="UP000027135">
    <property type="component" value="Unassembled WGS sequence"/>
</dbReference>
<dbReference type="InParanoid" id="A0A067R2G9"/>
<dbReference type="STRING" id="136037.A0A067R2G9"/>
<dbReference type="EMBL" id="KK852750">
    <property type="protein sequence ID" value="KDR17214.1"/>
    <property type="molecule type" value="Genomic_DNA"/>
</dbReference>
<evidence type="ECO:0000313" key="1">
    <source>
        <dbReference type="EMBL" id="KDR17214.1"/>
    </source>
</evidence>